<keyword evidence="6" id="KW-1133">Transmembrane helix</keyword>
<dbReference type="PROSITE" id="PS51294">
    <property type="entry name" value="HTH_MYB"/>
    <property type="match status" value="1"/>
</dbReference>
<evidence type="ECO:0000256" key="1">
    <source>
        <dbReference type="ARBA" id="ARBA00004123"/>
    </source>
</evidence>
<evidence type="ECO:0000313" key="9">
    <source>
        <dbReference type="Proteomes" id="UP001558713"/>
    </source>
</evidence>
<reference evidence="8 9" key="1">
    <citation type="submission" date="2024-04" db="EMBL/GenBank/DDBJ databases">
        <title>Genome assembly C_amara_ONT_v2.</title>
        <authorList>
            <person name="Yant L."/>
            <person name="Moore C."/>
            <person name="Slenker M."/>
        </authorList>
    </citation>
    <scope>NUCLEOTIDE SEQUENCE [LARGE SCALE GENOMIC DNA]</scope>
    <source>
        <tissue evidence="8">Leaf</tissue>
    </source>
</reference>
<dbReference type="FunFam" id="1.10.10.60:FF:000007">
    <property type="entry name" value="Two-component response regulator"/>
    <property type="match status" value="1"/>
</dbReference>
<dbReference type="GO" id="GO:0005634">
    <property type="term" value="C:nucleus"/>
    <property type="evidence" value="ECO:0007669"/>
    <property type="project" value="UniProtKB-SubCell"/>
</dbReference>
<keyword evidence="4" id="KW-0539">Nucleus</keyword>
<keyword evidence="9" id="KW-1185">Reference proteome</keyword>
<keyword evidence="3" id="KW-0804">Transcription</keyword>
<dbReference type="InterPro" id="IPR009057">
    <property type="entry name" value="Homeodomain-like_sf"/>
</dbReference>
<comment type="subcellular location">
    <subcellularLocation>
        <location evidence="1">Nucleus</location>
    </subcellularLocation>
</comment>
<dbReference type="InterPro" id="IPR044841">
    <property type="entry name" value="LUX/BOA-like"/>
</dbReference>
<evidence type="ECO:0000313" key="8">
    <source>
        <dbReference type="EMBL" id="KAL1217551.1"/>
    </source>
</evidence>
<keyword evidence="2" id="KW-0805">Transcription regulation</keyword>
<gene>
    <name evidence="8" type="ORF">V5N11_004718</name>
</gene>
<evidence type="ECO:0000256" key="6">
    <source>
        <dbReference type="SAM" id="Phobius"/>
    </source>
</evidence>
<protein>
    <submittedName>
        <fullName evidence="8">Two-component response regulator ARR18</fullName>
    </submittedName>
</protein>
<name>A0ABD1BK32_CARAN</name>
<dbReference type="InterPro" id="IPR006447">
    <property type="entry name" value="Myb_dom_plants"/>
</dbReference>
<keyword evidence="6" id="KW-0472">Membrane</keyword>
<keyword evidence="6" id="KW-0812">Transmembrane</keyword>
<evidence type="ECO:0000256" key="4">
    <source>
        <dbReference type="ARBA" id="ARBA00023242"/>
    </source>
</evidence>
<dbReference type="InterPro" id="IPR001005">
    <property type="entry name" value="SANT/Myb"/>
</dbReference>
<feature type="domain" description="HTH myb-type" evidence="7">
    <location>
        <begin position="110"/>
        <end position="164"/>
    </location>
</feature>
<dbReference type="PANTHER" id="PTHR31442">
    <property type="entry name" value="HOMEODOMAIN-LIKE SUPERFAMILY PROTEIN-RELATED"/>
    <property type="match status" value="1"/>
</dbReference>
<evidence type="ECO:0000259" key="7">
    <source>
        <dbReference type="PROSITE" id="PS51294"/>
    </source>
</evidence>
<comment type="caution">
    <text evidence="8">The sequence shown here is derived from an EMBL/GenBank/DDBJ whole genome shotgun (WGS) entry which is preliminary data.</text>
</comment>
<dbReference type="NCBIfam" id="TIGR01557">
    <property type="entry name" value="myb_SHAQKYF"/>
    <property type="match status" value="1"/>
</dbReference>
<evidence type="ECO:0000256" key="2">
    <source>
        <dbReference type="ARBA" id="ARBA00023015"/>
    </source>
</evidence>
<feature type="region of interest" description="Disordered" evidence="5">
    <location>
        <begin position="1"/>
        <end position="34"/>
    </location>
</feature>
<feature type="transmembrane region" description="Helical" evidence="6">
    <location>
        <begin position="282"/>
        <end position="302"/>
    </location>
</feature>
<evidence type="ECO:0000256" key="3">
    <source>
        <dbReference type="ARBA" id="ARBA00023163"/>
    </source>
</evidence>
<dbReference type="Proteomes" id="UP001558713">
    <property type="component" value="Unassembled WGS sequence"/>
</dbReference>
<proteinExistence type="predicted"/>
<accession>A0ABD1BK32</accession>
<dbReference type="AlphaFoldDB" id="A0ABD1BK32"/>
<evidence type="ECO:0000256" key="5">
    <source>
        <dbReference type="SAM" id="MobiDB-lite"/>
    </source>
</evidence>
<dbReference type="Gene3D" id="1.10.10.60">
    <property type="entry name" value="Homeodomain-like"/>
    <property type="match status" value="1"/>
</dbReference>
<sequence length="304" mass="34499">MKRPTEAPQLNMPHPTEHHHHSTPLPSVENVNLFQPTSSPPEILQFYRNNSSTYMGYFKIIKDQAIGSSSLDSSMSLNISSYTKNIDPSHQQLLPSSDSHLIPSVSRTWKKHRVTWTPELHQKFLNAYEQLDGGNKAFPKQILTLMNVEGLTRNNVASHLQKYRLVCGHRDPTRIYHHTPLPRVENVNNLYQPTSSPLEPFEFPKTKSNSSAYMGDFKGIKDPEIGGSSPLDSSMSLNSFQTACKFQNIVSKLTKTDQSTGSCIIQILTEPYYGKAARRRRFFFPLLLAAAISLSIYLWFFVNL</sequence>
<dbReference type="PANTHER" id="PTHR31442:SF28">
    <property type="entry name" value="TWO-COMPONENT RESPONSE REGULATOR ORR26"/>
    <property type="match status" value="1"/>
</dbReference>
<dbReference type="SUPFAM" id="SSF46689">
    <property type="entry name" value="Homeodomain-like"/>
    <property type="match status" value="1"/>
</dbReference>
<dbReference type="InterPro" id="IPR017930">
    <property type="entry name" value="Myb_dom"/>
</dbReference>
<dbReference type="Pfam" id="PF00249">
    <property type="entry name" value="Myb_DNA-binding"/>
    <property type="match status" value="1"/>
</dbReference>
<dbReference type="EMBL" id="JBANAX010000243">
    <property type="protein sequence ID" value="KAL1217551.1"/>
    <property type="molecule type" value="Genomic_DNA"/>
</dbReference>
<organism evidence="8 9">
    <name type="scientific">Cardamine amara subsp. amara</name>
    <dbReference type="NCBI Taxonomy" id="228776"/>
    <lineage>
        <taxon>Eukaryota</taxon>
        <taxon>Viridiplantae</taxon>
        <taxon>Streptophyta</taxon>
        <taxon>Embryophyta</taxon>
        <taxon>Tracheophyta</taxon>
        <taxon>Spermatophyta</taxon>
        <taxon>Magnoliopsida</taxon>
        <taxon>eudicotyledons</taxon>
        <taxon>Gunneridae</taxon>
        <taxon>Pentapetalae</taxon>
        <taxon>rosids</taxon>
        <taxon>malvids</taxon>
        <taxon>Brassicales</taxon>
        <taxon>Brassicaceae</taxon>
        <taxon>Cardamineae</taxon>
        <taxon>Cardamine</taxon>
    </lineage>
</organism>